<dbReference type="PANTHER" id="PTHR30441">
    <property type="entry name" value="DUF748 DOMAIN-CONTAINING PROTEIN"/>
    <property type="match status" value="1"/>
</dbReference>
<accession>A0A644VH06</accession>
<evidence type="ECO:0000313" key="3">
    <source>
        <dbReference type="EMBL" id="MPL90608.1"/>
    </source>
</evidence>
<reference evidence="3" key="1">
    <citation type="submission" date="2019-08" db="EMBL/GenBank/DDBJ databases">
        <authorList>
            <person name="Kucharzyk K."/>
            <person name="Murdoch R.W."/>
            <person name="Higgins S."/>
            <person name="Loffler F."/>
        </authorList>
    </citation>
    <scope>NUCLEOTIDE SEQUENCE</scope>
</reference>
<dbReference type="GO" id="GO:0005886">
    <property type="term" value="C:plasma membrane"/>
    <property type="evidence" value="ECO:0007669"/>
    <property type="project" value="TreeGrafter"/>
</dbReference>
<keyword evidence="1" id="KW-0472">Membrane</keyword>
<dbReference type="PANTHER" id="PTHR30441:SF8">
    <property type="entry name" value="DUF748 DOMAIN-CONTAINING PROTEIN"/>
    <property type="match status" value="1"/>
</dbReference>
<evidence type="ECO:0000259" key="2">
    <source>
        <dbReference type="Pfam" id="PF05170"/>
    </source>
</evidence>
<dbReference type="GO" id="GO:0090313">
    <property type="term" value="P:regulation of protein targeting to membrane"/>
    <property type="evidence" value="ECO:0007669"/>
    <property type="project" value="TreeGrafter"/>
</dbReference>
<gene>
    <name evidence="3" type="ORF">SDC9_36662</name>
</gene>
<keyword evidence="1" id="KW-0812">Transmembrane</keyword>
<feature type="domain" description="AsmA" evidence="2">
    <location>
        <begin position="2"/>
        <end position="194"/>
    </location>
</feature>
<evidence type="ECO:0000256" key="1">
    <source>
        <dbReference type="SAM" id="Phobius"/>
    </source>
</evidence>
<dbReference type="EMBL" id="VSSQ01000308">
    <property type="protein sequence ID" value="MPL90608.1"/>
    <property type="molecule type" value="Genomic_DNA"/>
</dbReference>
<sequence length="1032" mass="116103">MKKVLNIFLISLLSLLAVCLIAIGILSWVVFTPEKLTPIVRNQLDKMLICEHQTGDVELTFFSTFPEFGLKINGFMLKNSLPGAPSDTLINSDKMVATIDLKALWKNRELIVDELFIEKPFILAFIDSTGRANYDIMRPDEEPDTTAFELPFKRLALDKIQLDGARIVYHDTPMDMILSLNNLDAGINMSWKGDLITGRMQGDAADFSFYWDETDYIKQIPLEVNTPFSFDLKEMKLQLDAGTLALNDLAFDVNALVQNKPEEILLDIAFNSAELPVKPVFDLLYVPFGEYLEGMTVDGKTFVNGSLKGIVADSVMPVFDLKADFRQLEFAYESLPYELYDMSGKADIAMDLNDNEKWYVKVYDFEGKTGKSSFSGAALVDQLMGDMRFDIDAKARLNLVDAKPMLPDDLPVDISGLAIGNAKIKFLYSQFMENQFDKMLIQGKFNVKDLVADYDTISLRSRVAELAFQMPNIKNKETSFVELDVASKQLEVDMGKNTKAVIRNLGLVASTSNMMNEKLPLTVNGNFRGMDMTSGMDNMTAFLGNPKGNFNLIMDMQDSTAIPVFNCDFDMSKLAASMDTIQVDIANPSGVVLYHPDAQDVKRPYMQLEYHSDRLAARMGETKIDTENISVDAGVAYDGSQKNFLLQWIPKGYVKMNQGRISTPQLAAEIQIPAIDFDFTPDEYLIRDSRLVIDKSDFQLTGQLTNVRQYLRDEGLLKGDFNFRSHTTDVNQLLDLVSGMGYGQEETEVKEETPATNGGSGPFMVPKGVDISLYTSVNEALISKDTARNVQGTVTVKDGVMILESMLFTTSAAKMQLTGMYKSPRRNHLFTGIDLHLLEIEIPELLKLIPDVDTIMPMLRSFAGTGEFHMTIETYLDSAYNLKKSTLLGAASVRGQDLVLLDGETFTEIAKTLRFNKKTENKIDSLSAEFTVIKNNVYVYPFLIVMDKYKAIVEGRHNLDMNFDYHISLIDSPLPLQLGVDVKGNLDDMKIRPVKCKYANMYRPARRTEVDTKKLELRNMIRQVLTDRVREE</sequence>
<protein>
    <recommendedName>
        <fullName evidence="2">AsmA domain-containing protein</fullName>
    </recommendedName>
</protein>
<comment type="caution">
    <text evidence="3">The sequence shown here is derived from an EMBL/GenBank/DDBJ whole genome shotgun (WGS) entry which is preliminary data.</text>
</comment>
<feature type="transmembrane region" description="Helical" evidence="1">
    <location>
        <begin position="7"/>
        <end position="31"/>
    </location>
</feature>
<proteinExistence type="predicted"/>
<dbReference type="Pfam" id="PF05170">
    <property type="entry name" value="AsmA"/>
    <property type="match status" value="1"/>
</dbReference>
<name>A0A644VH06_9ZZZZ</name>
<dbReference type="InterPro" id="IPR052894">
    <property type="entry name" value="AsmA-related"/>
</dbReference>
<keyword evidence="1" id="KW-1133">Transmembrane helix</keyword>
<dbReference type="InterPro" id="IPR007844">
    <property type="entry name" value="AsmA"/>
</dbReference>
<organism evidence="3">
    <name type="scientific">bioreactor metagenome</name>
    <dbReference type="NCBI Taxonomy" id="1076179"/>
    <lineage>
        <taxon>unclassified sequences</taxon>
        <taxon>metagenomes</taxon>
        <taxon>ecological metagenomes</taxon>
    </lineage>
</organism>
<dbReference type="AlphaFoldDB" id="A0A644VH06"/>